<reference evidence="2" key="1">
    <citation type="submission" date="2021-04" db="EMBL/GenBank/DDBJ databases">
        <title>Genomes of microviruses identified in yellow-bellied marmot fecal samples.</title>
        <authorList>
            <person name="Varsani A."/>
            <person name="Kraberger S."/>
            <person name="Chatterjee A."/>
            <person name="Richet C."/>
            <person name="Fontenele R.S."/>
            <person name="Schmidlin K."/>
            <person name="Blumstein D.T."/>
        </authorList>
    </citation>
    <scope>NUCLEOTIDE SEQUENCE</scope>
    <source>
        <strain evidence="2">Mar29</strain>
    </source>
</reference>
<dbReference type="Pfam" id="PF23343">
    <property type="entry name" value="REP_ORF2-G2P"/>
    <property type="match status" value="1"/>
</dbReference>
<evidence type="ECO:0000259" key="1">
    <source>
        <dbReference type="Pfam" id="PF23343"/>
    </source>
</evidence>
<feature type="domain" description="Replication-associated protein ORF2/G2P" evidence="1">
    <location>
        <begin position="72"/>
        <end position="215"/>
    </location>
</feature>
<organism evidence="2">
    <name type="scientific">Microvirus mar29</name>
    <dbReference type="NCBI Taxonomy" id="2851162"/>
    <lineage>
        <taxon>Viruses</taxon>
        <taxon>Monodnaviria</taxon>
        <taxon>Sangervirae</taxon>
        <taxon>Phixviricota</taxon>
        <taxon>Malgrandaviricetes</taxon>
        <taxon>Petitvirales</taxon>
        <taxon>Microviridae</taxon>
    </lineage>
</organism>
<evidence type="ECO:0000313" key="2">
    <source>
        <dbReference type="EMBL" id="QXN75131.1"/>
    </source>
</evidence>
<proteinExistence type="predicted"/>
<sequence length="337" mass="38784">MPCYYPLKGWVVGRDVATGKKIVKVTSALDVGYPGCESFPVPCGNCIGCRLEYSKQWADRCMLEVQYHERACFITLTYDNDHVPRKVYSSSGGSGPLFALSLSKRDLQLFFKRLRKAFPSCRIRYFGCGEYGPNTLRPHYHVILFGVDFDDKEDFRPSKTLNKMYTSEKLNRIWSFPPRRGESYFNNSPTVAGIATVQPVTWETCAYTARYVTKKLKGPLASFYEGHNMEPPFSCMSRRPGIGRQYYDDHPELWDNDYINVSTPEGGMKFRPPKYFMKLLEQDDPYSAEAMKEVRKAFALQQSLTLEELSQMEHDEYLNRLESIQSAKINTLKRSAV</sequence>
<protein>
    <submittedName>
        <fullName evidence="2">Replication initiator protein</fullName>
    </submittedName>
</protein>
<dbReference type="InterPro" id="IPR056906">
    <property type="entry name" value="ORF2/G2P_dom"/>
</dbReference>
<dbReference type="EMBL" id="MZ089775">
    <property type="protein sequence ID" value="QXN75131.1"/>
    <property type="molecule type" value="Genomic_DNA"/>
</dbReference>
<accession>A0A8F5RBS2</accession>
<name>A0A8F5RBS2_9VIRU</name>